<dbReference type="InterPro" id="IPR004364">
    <property type="entry name" value="Aa-tRNA-synt_II"/>
</dbReference>
<dbReference type="PROSITE" id="PS50862">
    <property type="entry name" value="AA_TRNA_LIGASE_II"/>
    <property type="match status" value="1"/>
</dbReference>
<feature type="binding site" evidence="7">
    <location>
        <position position="196"/>
    </location>
    <ligand>
        <name>L-aspartate</name>
        <dbReference type="ChEBI" id="CHEBI:29991"/>
    </ligand>
</feature>
<feature type="binding site" evidence="7">
    <location>
        <position position="242"/>
    </location>
    <ligand>
        <name>L-aspartate</name>
        <dbReference type="ChEBI" id="CHEBI:29991"/>
    </ligand>
</feature>
<dbReference type="SUPFAM" id="SSF50249">
    <property type="entry name" value="Nucleic acid-binding proteins"/>
    <property type="match status" value="1"/>
</dbReference>
<dbReference type="GO" id="GO:0004815">
    <property type="term" value="F:aspartate-tRNA ligase activity"/>
    <property type="evidence" value="ECO:0007669"/>
    <property type="project" value="UniProtKB-UniRule"/>
</dbReference>
<dbReference type="CDD" id="cd04317">
    <property type="entry name" value="EcAspRS_like_N"/>
    <property type="match status" value="1"/>
</dbReference>
<keyword evidence="6 7" id="KW-0030">Aminoacyl-tRNA synthetase</keyword>
<dbReference type="Pfam" id="PF00152">
    <property type="entry name" value="tRNA-synt_2"/>
    <property type="match status" value="1"/>
</dbReference>
<evidence type="ECO:0000256" key="2">
    <source>
        <dbReference type="ARBA" id="ARBA00022598"/>
    </source>
</evidence>
<keyword evidence="2 7" id="KW-0436">Ligase</keyword>
<keyword evidence="7" id="KW-0963">Cytoplasm</keyword>
<feature type="region of interest" description="Disordered" evidence="8">
    <location>
        <begin position="1"/>
        <end position="26"/>
    </location>
</feature>
<dbReference type="GO" id="GO:0003676">
    <property type="term" value="F:nucleic acid binding"/>
    <property type="evidence" value="ECO:0007669"/>
    <property type="project" value="InterPro"/>
</dbReference>
<dbReference type="PRINTS" id="PR01042">
    <property type="entry name" value="TRNASYNTHASP"/>
</dbReference>
<dbReference type="InterPro" id="IPR047089">
    <property type="entry name" value="Asp-tRNA-ligase_1_N"/>
</dbReference>
<keyword evidence="3 7" id="KW-0547">Nucleotide-binding</keyword>
<comment type="caution">
    <text evidence="10">The sequence shown here is derived from an EMBL/GenBank/DDBJ whole genome shotgun (WGS) entry which is preliminary data.</text>
</comment>
<sequence length="622" mass="70560">MSTPHVQENSALEHDTHGPRTHTCGDLRAEHVGQEVVLKGWVDTRRDLGGVIFIDLRDRYGLTQLVFSPQDSISAYQKAERLRSEYVISVRGIVQKRTPETVNPKLATGEVEVRVRDLVVLNTSEPLPFPISAHEEKRTAASEDVRLKYRYLDLRRPELQRNLLLRHRVYQVTRRYFDAHGFVEVETPVLMKSTPEGARDFLVPSRLHPGKFYALPQSPQTYKQILMVAGLDRYFQIVKCFRDEDLRADRQPEFTQIDVEMTFPTEAQIFELIEGLIQAIWQEIKGITLPRPFPRMRYDEALRRFGSDKPDTRFGLELQELGSVFQGSGFRVFESVLEQGGTVVALVVPGMGDQGRAYMDRLDKEVVRKQIGASGLVYFKLPSDGGPVYSSVKEHVLRPEVVQHALTVLQAQAGDLVLLLAGPKPQVYLQAGALRLHIAREQNLIPPTGEGPWHFLWVTDFPLLEWDEETQRYYAMHHPFTSPHPDDLDRLEVDPGSVRARAYDLVLNGNEIGGGSIRIHRQDVQRRMFRLLGIDDAEAERRFGFLLTAFRYGAPPHGGIALGLDRIVMLLAGAGSLRDVIAFPKTQRAQELMSNTPDEVSPEQLEELHIRVVLPETASPRP</sequence>
<dbReference type="EC" id="6.1.1.12" evidence="7"/>
<dbReference type="InterPro" id="IPR002312">
    <property type="entry name" value="Asp/Asn-tRNA-synth_IIb"/>
</dbReference>
<comment type="subcellular location">
    <subcellularLocation>
        <location evidence="7">Cytoplasm</location>
    </subcellularLocation>
</comment>
<dbReference type="InterPro" id="IPR045864">
    <property type="entry name" value="aa-tRNA-synth_II/BPL/LPL"/>
</dbReference>
<organism evidence="10">
    <name type="scientific">Rhodothermus marinus</name>
    <name type="common">Rhodothermus obamensis</name>
    <dbReference type="NCBI Taxonomy" id="29549"/>
    <lineage>
        <taxon>Bacteria</taxon>
        <taxon>Pseudomonadati</taxon>
        <taxon>Rhodothermota</taxon>
        <taxon>Rhodothermia</taxon>
        <taxon>Rhodothermales</taxon>
        <taxon>Rhodothermaceae</taxon>
        <taxon>Rhodothermus</taxon>
    </lineage>
</organism>
<dbReference type="InterPro" id="IPR012340">
    <property type="entry name" value="NA-bd_OB-fold"/>
</dbReference>
<evidence type="ECO:0000256" key="1">
    <source>
        <dbReference type="ARBA" id="ARBA00006303"/>
    </source>
</evidence>
<comment type="subunit">
    <text evidence="7">Homodimer.</text>
</comment>
<evidence type="ECO:0000256" key="8">
    <source>
        <dbReference type="SAM" id="MobiDB-lite"/>
    </source>
</evidence>
<evidence type="ECO:0000313" key="10">
    <source>
        <dbReference type="EMBL" id="HER96549.1"/>
    </source>
</evidence>
<proteinExistence type="inferred from homology"/>
<feature type="domain" description="Aminoacyl-transfer RNA synthetases class-II family profile" evidence="9">
    <location>
        <begin position="165"/>
        <end position="584"/>
    </location>
</feature>
<dbReference type="InterPro" id="IPR004365">
    <property type="entry name" value="NA-bd_OB_tRNA"/>
</dbReference>
<evidence type="ECO:0000256" key="7">
    <source>
        <dbReference type="HAMAP-Rule" id="MF_00044"/>
    </source>
</evidence>
<dbReference type="GO" id="GO:0005524">
    <property type="term" value="F:ATP binding"/>
    <property type="evidence" value="ECO:0007669"/>
    <property type="project" value="UniProtKB-UniRule"/>
</dbReference>
<evidence type="ECO:0000256" key="4">
    <source>
        <dbReference type="ARBA" id="ARBA00022840"/>
    </source>
</evidence>
<protein>
    <recommendedName>
        <fullName evidence="7">Aspartate--tRNA ligase</fullName>
        <ecNumber evidence="7">6.1.1.12</ecNumber>
    </recommendedName>
    <alternativeName>
        <fullName evidence="7">Aspartyl-tRNA synthetase</fullName>
        <shortName evidence="7">AspRS</shortName>
    </alternativeName>
</protein>
<dbReference type="NCBIfam" id="TIGR00459">
    <property type="entry name" value="aspS_bact"/>
    <property type="match status" value="1"/>
</dbReference>
<comment type="similarity">
    <text evidence="1 7">Belongs to the class-II aminoacyl-tRNA synthetase family. Type 1 subfamily.</text>
</comment>
<dbReference type="Pfam" id="PF02938">
    <property type="entry name" value="GAD"/>
    <property type="match status" value="1"/>
</dbReference>
<feature type="binding site" evidence="7">
    <location>
        <position position="251"/>
    </location>
    <ligand>
        <name>ATP</name>
        <dbReference type="ChEBI" id="CHEBI:30616"/>
    </ligand>
</feature>
<evidence type="ECO:0000256" key="5">
    <source>
        <dbReference type="ARBA" id="ARBA00022917"/>
    </source>
</evidence>
<dbReference type="InterPro" id="IPR029351">
    <property type="entry name" value="GAD_dom"/>
</dbReference>
<dbReference type="Pfam" id="PF01336">
    <property type="entry name" value="tRNA_anti-codon"/>
    <property type="match status" value="1"/>
</dbReference>
<dbReference type="InterPro" id="IPR004524">
    <property type="entry name" value="Asp-tRNA-ligase_1"/>
</dbReference>
<comment type="caution">
    <text evidence="7">Lacks conserved residue(s) required for the propagation of feature annotation.</text>
</comment>
<reference evidence="10" key="1">
    <citation type="journal article" date="2020" name="mSystems">
        <title>Genome- and Community-Level Interaction Insights into Carbon Utilization and Element Cycling Functions of Hydrothermarchaeota in Hydrothermal Sediment.</title>
        <authorList>
            <person name="Zhou Z."/>
            <person name="Liu Y."/>
            <person name="Xu W."/>
            <person name="Pan J."/>
            <person name="Luo Z.H."/>
            <person name="Li M."/>
        </authorList>
    </citation>
    <scope>NUCLEOTIDE SEQUENCE [LARGE SCALE GENOMIC DNA]</scope>
    <source>
        <strain evidence="10">SpSt-143</strain>
    </source>
</reference>
<keyword evidence="5 7" id="KW-0648">Protein biosynthesis</keyword>
<dbReference type="InterPro" id="IPR006195">
    <property type="entry name" value="aa-tRNA-synth_II"/>
</dbReference>
<dbReference type="GO" id="GO:0005737">
    <property type="term" value="C:cytoplasm"/>
    <property type="evidence" value="ECO:0007669"/>
    <property type="project" value="UniProtKB-SubCell"/>
</dbReference>
<feature type="region of interest" description="Aspartate" evidence="7">
    <location>
        <begin position="220"/>
        <end position="223"/>
    </location>
</feature>
<dbReference type="SUPFAM" id="SSF55261">
    <property type="entry name" value="GAD domain-like"/>
    <property type="match status" value="1"/>
</dbReference>
<evidence type="ECO:0000256" key="6">
    <source>
        <dbReference type="ARBA" id="ARBA00023146"/>
    </source>
</evidence>
<dbReference type="CDD" id="cd00777">
    <property type="entry name" value="AspRS_core"/>
    <property type="match status" value="1"/>
</dbReference>
<dbReference type="EMBL" id="DSGB01000006">
    <property type="protein sequence ID" value="HER96549.1"/>
    <property type="molecule type" value="Genomic_DNA"/>
</dbReference>
<feature type="binding site" evidence="7">
    <location>
        <begin position="563"/>
        <end position="566"/>
    </location>
    <ligand>
        <name>ATP</name>
        <dbReference type="ChEBI" id="CHEBI:30616"/>
    </ligand>
</feature>
<name>A0A7V2F6I8_RHOMR</name>
<dbReference type="NCBIfam" id="NF001750">
    <property type="entry name" value="PRK00476.1"/>
    <property type="match status" value="1"/>
</dbReference>
<dbReference type="Gene3D" id="3.30.1360.30">
    <property type="entry name" value="GAD-like domain"/>
    <property type="match status" value="1"/>
</dbReference>
<dbReference type="HAMAP" id="MF_00044">
    <property type="entry name" value="Asp_tRNA_synth_type1"/>
    <property type="match status" value="1"/>
</dbReference>
<dbReference type="GO" id="GO:0006422">
    <property type="term" value="P:aspartyl-tRNA aminoacylation"/>
    <property type="evidence" value="ECO:0007669"/>
    <property type="project" value="UniProtKB-UniRule"/>
</dbReference>
<evidence type="ECO:0000259" key="9">
    <source>
        <dbReference type="PROSITE" id="PS50862"/>
    </source>
</evidence>
<feature type="binding site" evidence="7">
    <location>
        <position position="511"/>
    </location>
    <ligand>
        <name>ATP</name>
        <dbReference type="ChEBI" id="CHEBI:30616"/>
    </ligand>
</feature>
<gene>
    <name evidence="7 10" type="primary">aspS</name>
    <name evidence="10" type="ORF">ENO59_08550</name>
</gene>
<feature type="compositionally biased region" description="Basic and acidic residues" evidence="8">
    <location>
        <begin position="11"/>
        <end position="26"/>
    </location>
</feature>
<keyword evidence="4 7" id="KW-0067">ATP-binding</keyword>
<dbReference type="SUPFAM" id="SSF55681">
    <property type="entry name" value="Class II aaRS and biotin synthetases"/>
    <property type="match status" value="1"/>
</dbReference>
<feature type="binding site" evidence="7">
    <location>
        <position position="477"/>
    </location>
    <ligand>
        <name>L-aspartate</name>
        <dbReference type="ChEBI" id="CHEBI:29991"/>
    </ligand>
</feature>
<feature type="binding site" evidence="7">
    <location>
        <position position="518"/>
    </location>
    <ligand>
        <name>L-aspartate</name>
        <dbReference type="ChEBI" id="CHEBI:29991"/>
    </ligand>
</feature>
<feature type="compositionally biased region" description="Polar residues" evidence="8">
    <location>
        <begin position="1"/>
        <end position="10"/>
    </location>
</feature>
<feature type="binding site" evidence="7">
    <location>
        <begin position="242"/>
        <end position="244"/>
    </location>
    <ligand>
        <name>ATP</name>
        <dbReference type="ChEBI" id="CHEBI:30616"/>
    </ligand>
</feature>
<dbReference type="PANTHER" id="PTHR22594:SF5">
    <property type="entry name" value="ASPARTATE--TRNA LIGASE, MITOCHONDRIAL"/>
    <property type="match status" value="1"/>
</dbReference>
<dbReference type="InterPro" id="IPR004115">
    <property type="entry name" value="GAD-like_sf"/>
</dbReference>
<comment type="catalytic activity">
    <reaction evidence="7">
        <text>tRNA(Asp) + L-aspartate + ATP = L-aspartyl-tRNA(Asp) + AMP + diphosphate</text>
        <dbReference type="Rhea" id="RHEA:19649"/>
        <dbReference type="Rhea" id="RHEA-COMP:9660"/>
        <dbReference type="Rhea" id="RHEA-COMP:9678"/>
        <dbReference type="ChEBI" id="CHEBI:29991"/>
        <dbReference type="ChEBI" id="CHEBI:30616"/>
        <dbReference type="ChEBI" id="CHEBI:33019"/>
        <dbReference type="ChEBI" id="CHEBI:78442"/>
        <dbReference type="ChEBI" id="CHEBI:78516"/>
        <dbReference type="ChEBI" id="CHEBI:456215"/>
        <dbReference type="EC" id="6.1.1.12"/>
    </reaction>
</comment>
<evidence type="ECO:0000256" key="3">
    <source>
        <dbReference type="ARBA" id="ARBA00022741"/>
    </source>
</evidence>
<dbReference type="PANTHER" id="PTHR22594">
    <property type="entry name" value="ASPARTYL/LYSYL-TRNA SYNTHETASE"/>
    <property type="match status" value="1"/>
</dbReference>
<dbReference type="InterPro" id="IPR047090">
    <property type="entry name" value="AspRS_core"/>
</dbReference>
<dbReference type="Gene3D" id="3.30.930.10">
    <property type="entry name" value="Bira Bifunctional Protein, Domain 2"/>
    <property type="match status" value="1"/>
</dbReference>
<dbReference type="Gene3D" id="2.40.50.140">
    <property type="entry name" value="Nucleic acid-binding proteins"/>
    <property type="match status" value="1"/>
</dbReference>
<accession>A0A7V2F6I8</accession>
<dbReference type="AlphaFoldDB" id="A0A7V2F6I8"/>
<comment type="function">
    <text evidence="7">Catalyzes the attachment of L-aspartate to tRNA(Asp) in a two-step reaction: L-aspartate is first activated by ATP to form Asp-AMP and then transferred to the acceptor end of tRNA(Asp).</text>
</comment>